<dbReference type="SUPFAM" id="SSF56300">
    <property type="entry name" value="Metallo-dependent phosphatases"/>
    <property type="match status" value="1"/>
</dbReference>
<dbReference type="PANTHER" id="PTHR11575:SF24">
    <property type="entry name" value="5'-NUCLEOTIDASE"/>
    <property type="match status" value="1"/>
</dbReference>
<reference evidence="6" key="1">
    <citation type="journal article" date="2019" name="Int. J. Syst. Evol. Microbiol.">
        <title>The Global Catalogue of Microorganisms (GCM) 10K type strain sequencing project: providing services to taxonomists for standard genome sequencing and annotation.</title>
        <authorList>
            <consortium name="The Broad Institute Genomics Platform"/>
            <consortium name="The Broad Institute Genome Sequencing Center for Infectious Disease"/>
            <person name="Wu L."/>
            <person name="Ma J."/>
        </authorList>
    </citation>
    <scope>NUCLEOTIDE SEQUENCE [LARGE SCALE GENOMIC DNA]</scope>
    <source>
        <strain evidence="6">CCUG 2113</strain>
    </source>
</reference>
<dbReference type="SUPFAM" id="SSF55816">
    <property type="entry name" value="5'-nucleotidase (syn. UDP-sugar hydrolase), C-terminal domain"/>
    <property type="match status" value="1"/>
</dbReference>
<dbReference type="PANTHER" id="PTHR11575">
    <property type="entry name" value="5'-NUCLEOTIDASE-RELATED"/>
    <property type="match status" value="1"/>
</dbReference>
<keyword evidence="6" id="KW-1185">Reference proteome</keyword>
<dbReference type="InterPro" id="IPR029052">
    <property type="entry name" value="Metallo-depent_PP-like"/>
</dbReference>
<feature type="domain" description="Calcineurin-like phosphoesterase" evidence="3">
    <location>
        <begin position="54"/>
        <end position="308"/>
    </location>
</feature>
<dbReference type="Pfam" id="PF00149">
    <property type="entry name" value="Metallophos"/>
    <property type="match status" value="1"/>
</dbReference>
<name>A0ABV8D744_9BURK</name>
<evidence type="ECO:0000256" key="2">
    <source>
        <dbReference type="RuleBase" id="RU362119"/>
    </source>
</evidence>
<dbReference type="Gene3D" id="3.90.780.10">
    <property type="entry name" value="5'-Nucleotidase, C-terminal domain"/>
    <property type="match status" value="1"/>
</dbReference>
<evidence type="ECO:0000313" key="5">
    <source>
        <dbReference type="EMBL" id="MFC3934383.1"/>
    </source>
</evidence>
<accession>A0ABV8D744</accession>
<dbReference type="InterPro" id="IPR036907">
    <property type="entry name" value="5'-Nucleotdase_C_sf"/>
</dbReference>
<dbReference type="Pfam" id="PF02872">
    <property type="entry name" value="5_nucleotid_C"/>
    <property type="match status" value="1"/>
</dbReference>
<dbReference type="Proteomes" id="UP001595693">
    <property type="component" value="Unassembled WGS sequence"/>
</dbReference>
<dbReference type="EMBL" id="JBHSAJ010000016">
    <property type="protein sequence ID" value="MFC3934383.1"/>
    <property type="molecule type" value="Genomic_DNA"/>
</dbReference>
<proteinExistence type="inferred from homology"/>
<comment type="caution">
    <text evidence="5">The sequence shown here is derived from an EMBL/GenBank/DDBJ whole genome shotgun (WGS) entry which is preliminary data.</text>
</comment>
<evidence type="ECO:0000256" key="1">
    <source>
        <dbReference type="ARBA" id="ARBA00022729"/>
    </source>
</evidence>
<dbReference type="RefSeq" id="WP_055394768.1">
    <property type="nucleotide sequence ID" value="NZ_JAMXAX010000033.1"/>
</dbReference>
<protein>
    <submittedName>
        <fullName evidence="5">Bifunctional metallophosphatase/5'-nucleotidase</fullName>
    </submittedName>
</protein>
<dbReference type="InterPro" id="IPR004843">
    <property type="entry name" value="Calcineurin-like_PHP"/>
</dbReference>
<dbReference type="PROSITE" id="PS51257">
    <property type="entry name" value="PROKAR_LIPOPROTEIN"/>
    <property type="match status" value="1"/>
</dbReference>
<comment type="similarity">
    <text evidence="2">Belongs to the 5'-nucleotidase family.</text>
</comment>
<organism evidence="5 6">
    <name type="scientific">Acidovorax facilis</name>
    <dbReference type="NCBI Taxonomy" id="12917"/>
    <lineage>
        <taxon>Bacteria</taxon>
        <taxon>Pseudomonadati</taxon>
        <taxon>Pseudomonadota</taxon>
        <taxon>Betaproteobacteria</taxon>
        <taxon>Burkholderiales</taxon>
        <taxon>Comamonadaceae</taxon>
        <taxon>Acidovorax</taxon>
    </lineage>
</organism>
<evidence type="ECO:0000259" key="3">
    <source>
        <dbReference type="Pfam" id="PF00149"/>
    </source>
</evidence>
<dbReference type="PRINTS" id="PR01607">
    <property type="entry name" value="APYRASEFAMLY"/>
</dbReference>
<sequence length="605" mass="63684">MRSLLAQGFMGSQRGRRKVTLAMVATLGALLAGCGTALPTGDGRTPQHLDITLIGFNDLHGNLEPPRMAHTVQTAAGPVSVPAGGMAYFASAMAALKARGPHHAVVSAGDMVGASPLLSSLFLDEPTIEAVNAMQIDFNAVGNHEFDRGWRELLRLQHGGCEKFTARQPCQISQPFVGARFGFLAANTVRTEDGRTLLPATGIKRFTEGGVTVTLGVIGLTLQATPTMVSPSGVAGLRFEDEAATANALIPLLRAQGADVIAVVIHEGGGTTAGVQETSCAGLSGDIVPILERLDPAVDVVVSGHTHQAYVCDYGRVNPAKPFLLTSAGQYGTLLTDIQLRVDTRTRRVVHKAARNVIVQGEAFTGSQGHVPLTSAVPSFAADPQVQKVIDTYRAAAVPLARRPVGQAAGALRRTPAPSLESALGNLVADAQLHATRAPEQGGAQLSFMNPGGLRADLVPDEQGLVRYGQLYAVQPFGNQLVVKTFTGAQIKAALEQQFASGSNTVQRPRVLLVSAGFSYRYDLTQPVGARISNMVLNGTPLHDDAQVRVVMSSYLDSGGDNFTVLAEGRDRLVGGLDLDALEAYFRAHSPVPVPATDRITRGAR</sequence>
<gene>
    <name evidence="5" type="ORF">ACFOW3_07085</name>
</gene>
<dbReference type="InterPro" id="IPR006179">
    <property type="entry name" value="5_nucleotidase/apyrase"/>
</dbReference>
<dbReference type="Gene3D" id="3.60.21.10">
    <property type="match status" value="1"/>
</dbReference>
<evidence type="ECO:0000313" key="6">
    <source>
        <dbReference type="Proteomes" id="UP001595693"/>
    </source>
</evidence>
<keyword evidence="2" id="KW-0378">Hydrolase</keyword>
<keyword evidence="2" id="KW-0547">Nucleotide-binding</keyword>
<feature type="domain" description="5'-Nucleotidase C-terminal" evidence="4">
    <location>
        <begin position="405"/>
        <end position="568"/>
    </location>
</feature>
<evidence type="ECO:0000259" key="4">
    <source>
        <dbReference type="Pfam" id="PF02872"/>
    </source>
</evidence>
<keyword evidence="1" id="KW-0732">Signal</keyword>
<dbReference type="InterPro" id="IPR008334">
    <property type="entry name" value="5'-Nucleotdase_C"/>
</dbReference>